<keyword evidence="6" id="KW-0539">Nucleus</keyword>
<evidence type="ECO:0000256" key="3">
    <source>
        <dbReference type="ARBA" id="ARBA00022664"/>
    </source>
</evidence>
<accession>A0A5N6P4P5</accession>
<dbReference type="AlphaFoldDB" id="A0A5N6P4P5"/>
<comment type="caution">
    <text evidence="9">The sequence shown here is derived from an EMBL/GenBank/DDBJ whole genome shotgun (WGS) entry which is preliminary data.</text>
</comment>
<dbReference type="InterPro" id="IPR013170">
    <property type="entry name" value="mRNA_splic_Cwf21_dom"/>
</dbReference>
<dbReference type="PANTHER" id="PTHR36562:SF5">
    <property type="entry name" value="SERINE_ARGININE REPETITIVE MATRIX 2"/>
    <property type="match status" value="1"/>
</dbReference>
<dbReference type="GO" id="GO:0005681">
    <property type="term" value="C:spliceosomal complex"/>
    <property type="evidence" value="ECO:0007669"/>
    <property type="project" value="UniProtKB-KW"/>
</dbReference>
<dbReference type="SMART" id="SM01115">
    <property type="entry name" value="cwf21"/>
    <property type="match status" value="1"/>
</dbReference>
<dbReference type="InterPro" id="IPR051372">
    <property type="entry name" value="CWC21"/>
</dbReference>
<evidence type="ECO:0000313" key="9">
    <source>
        <dbReference type="EMBL" id="KAD5803316.1"/>
    </source>
</evidence>
<keyword evidence="10" id="KW-1185">Reference proteome</keyword>
<feature type="domain" description="CWF21" evidence="8">
    <location>
        <begin position="54"/>
        <end position="99"/>
    </location>
</feature>
<evidence type="ECO:0000313" key="10">
    <source>
        <dbReference type="Proteomes" id="UP000326396"/>
    </source>
</evidence>
<keyword evidence="4" id="KW-0747">Spliceosome</keyword>
<feature type="region of interest" description="Disordered" evidence="7">
    <location>
        <begin position="37"/>
        <end position="56"/>
    </location>
</feature>
<reference evidence="9 10" key="1">
    <citation type="submission" date="2019-05" db="EMBL/GenBank/DDBJ databases">
        <title>Mikania micrantha, genome provides insights into the molecular mechanism of rapid growth.</title>
        <authorList>
            <person name="Liu B."/>
        </authorList>
    </citation>
    <scope>NUCLEOTIDE SEQUENCE [LARGE SCALE GENOMIC DNA]</scope>
    <source>
        <strain evidence="9">NLD-2019</strain>
        <tissue evidence="9">Leaf</tissue>
    </source>
</reference>
<gene>
    <name evidence="9" type="ORF">E3N88_14676</name>
</gene>
<protein>
    <recommendedName>
        <fullName evidence="8">CWF21 domain-containing protein</fullName>
    </recommendedName>
</protein>
<evidence type="ECO:0000256" key="4">
    <source>
        <dbReference type="ARBA" id="ARBA00022728"/>
    </source>
</evidence>
<evidence type="ECO:0000256" key="1">
    <source>
        <dbReference type="ARBA" id="ARBA00004123"/>
    </source>
</evidence>
<dbReference type="GO" id="GO:0008380">
    <property type="term" value="P:RNA splicing"/>
    <property type="evidence" value="ECO:0007669"/>
    <property type="project" value="UniProtKB-KW"/>
</dbReference>
<evidence type="ECO:0000256" key="6">
    <source>
        <dbReference type="ARBA" id="ARBA00023242"/>
    </source>
</evidence>
<comment type="subcellular location">
    <subcellularLocation>
        <location evidence="1">Nucleus</location>
    </subcellularLocation>
</comment>
<dbReference type="Proteomes" id="UP000326396">
    <property type="component" value="Linkage Group LG15"/>
</dbReference>
<evidence type="ECO:0000256" key="2">
    <source>
        <dbReference type="ARBA" id="ARBA00005954"/>
    </source>
</evidence>
<dbReference type="EMBL" id="SZYD01000007">
    <property type="protein sequence ID" value="KAD5803316.1"/>
    <property type="molecule type" value="Genomic_DNA"/>
</dbReference>
<dbReference type="Pfam" id="PF08312">
    <property type="entry name" value="cwf21"/>
    <property type="match status" value="1"/>
</dbReference>
<evidence type="ECO:0000256" key="7">
    <source>
        <dbReference type="SAM" id="MobiDB-lite"/>
    </source>
</evidence>
<proteinExistence type="inferred from homology"/>
<dbReference type="PANTHER" id="PTHR36562">
    <property type="entry name" value="SERINE/ARGININE REPETITIVE MATRIX 2"/>
    <property type="match status" value="1"/>
</dbReference>
<dbReference type="OrthoDB" id="10267305at2759"/>
<dbReference type="GO" id="GO:0006397">
    <property type="term" value="P:mRNA processing"/>
    <property type="evidence" value="ECO:0007669"/>
    <property type="project" value="UniProtKB-KW"/>
</dbReference>
<evidence type="ECO:0000259" key="8">
    <source>
        <dbReference type="SMART" id="SM01115"/>
    </source>
</evidence>
<dbReference type="CDD" id="cd21372">
    <property type="entry name" value="cwf21_CWC21-like"/>
    <property type="match status" value="1"/>
</dbReference>
<sequence length="121" mass="13566">MYNGTGLQSARGFGSNGYTQSNKFFVTPKTVLPGGVAGGQGLAGVSRKPNNDIVEHERKRQIQLKLVTLEDKLVDRGYTDDEIAEKINEARRNLEASEVRPPQPQIGEYWLYKTRLSKQLM</sequence>
<dbReference type="Gene3D" id="6.10.140.420">
    <property type="match status" value="1"/>
</dbReference>
<keyword evidence="5" id="KW-0508">mRNA splicing</keyword>
<evidence type="ECO:0000256" key="5">
    <source>
        <dbReference type="ARBA" id="ARBA00023187"/>
    </source>
</evidence>
<organism evidence="9 10">
    <name type="scientific">Mikania micrantha</name>
    <name type="common">bitter vine</name>
    <dbReference type="NCBI Taxonomy" id="192012"/>
    <lineage>
        <taxon>Eukaryota</taxon>
        <taxon>Viridiplantae</taxon>
        <taxon>Streptophyta</taxon>
        <taxon>Embryophyta</taxon>
        <taxon>Tracheophyta</taxon>
        <taxon>Spermatophyta</taxon>
        <taxon>Magnoliopsida</taxon>
        <taxon>eudicotyledons</taxon>
        <taxon>Gunneridae</taxon>
        <taxon>Pentapetalae</taxon>
        <taxon>asterids</taxon>
        <taxon>campanulids</taxon>
        <taxon>Asterales</taxon>
        <taxon>Asteraceae</taxon>
        <taxon>Asteroideae</taxon>
        <taxon>Heliantheae alliance</taxon>
        <taxon>Eupatorieae</taxon>
        <taxon>Mikania</taxon>
    </lineage>
</organism>
<keyword evidence="3" id="KW-0507">mRNA processing</keyword>
<name>A0A5N6P4P5_9ASTR</name>
<comment type="similarity">
    <text evidence="2">Belongs to the CWC21 family.</text>
</comment>